<dbReference type="Pfam" id="PF02518">
    <property type="entry name" value="HATPase_c"/>
    <property type="match status" value="1"/>
</dbReference>
<dbReference type="InterPro" id="IPR004358">
    <property type="entry name" value="Sig_transdc_His_kin-like_C"/>
</dbReference>
<dbReference type="Gene3D" id="3.30.450.20">
    <property type="entry name" value="PAS domain"/>
    <property type="match status" value="4"/>
</dbReference>
<dbReference type="CDD" id="cd00075">
    <property type="entry name" value="HATPase"/>
    <property type="match status" value="1"/>
</dbReference>
<dbReference type="SMART" id="SM00086">
    <property type="entry name" value="PAC"/>
    <property type="match status" value="2"/>
</dbReference>
<evidence type="ECO:0000313" key="9">
    <source>
        <dbReference type="EMBL" id="QLC49159.1"/>
    </source>
</evidence>
<dbReference type="KEGG" id="mzi:HWN40_02180"/>
<dbReference type="Proteomes" id="UP000509594">
    <property type="component" value="Chromosome"/>
</dbReference>
<dbReference type="SMART" id="SM00091">
    <property type="entry name" value="PAS"/>
    <property type="match status" value="4"/>
</dbReference>
<dbReference type="SMART" id="SM00387">
    <property type="entry name" value="HATPase_c"/>
    <property type="match status" value="1"/>
</dbReference>
<dbReference type="SUPFAM" id="SSF55785">
    <property type="entry name" value="PYP-like sensor domain (PAS domain)"/>
    <property type="match status" value="4"/>
</dbReference>
<feature type="domain" description="PAC" evidence="8">
    <location>
        <begin position="331"/>
        <end position="383"/>
    </location>
</feature>
<gene>
    <name evidence="9" type="ORF">HWN40_02180</name>
</gene>
<dbReference type="InterPro" id="IPR000014">
    <property type="entry name" value="PAS"/>
</dbReference>
<dbReference type="NCBIfam" id="TIGR00229">
    <property type="entry name" value="sensory_box"/>
    <property type="match status" value="3"/>
</dbReference>
<keyword evidence="10" id="KW-1185">Reference proteome</keyword>
<dbReference type="PROSITE" id="PS50113">
    <property type="entry name" value="PAC"/>
    <property type="match status" value="3"/>
</dbReference>
<dbReference type="PANTHER" id="PTHR43304">
    <property type="entry name" value="PHYTOCHROME-LIKE PROTEIN CPH1"/>
    <property type="match status" value="1"/>
</dbReference>
<dbReference type="InterPro" id="IPR001610">
    <property type="entry name" value="PAC"/>
</dbReference>
<dbReference type="Pfam" id="PF00512">
    <property type="entry name" value="HisKA"/>
    <property type="match status" value="1"/>
</dbReference>
<dbReference type="InterPro" id="IPR013655">
    <property type="entry name" value="PAS_fold_3"/>
</dbReference>
<dbReference type="InterPro" id="IPR036890">
    <property type="entry name" value="HATPase_C_sf"/>
</dbReference>
<organism evidence="9 10">
    <name type="scientific">Methanolobus zinderi</name>
    <dbReference type="NCBI Taxonomy" id="536044"/>
    <lineage>
        <taxon>Archaea</taxon>
        <taxon>Methanobacteriati</taxon>
        <taxon>Methanobacteriota</taxon>
        <taxon>Stenosarchaea group</taxon>
        <taxon>Methanomicrobia</taxon>
        <taxon>Methanosarcinales</taxon>
        <taxon>Methanosarcinaceae</taxon>
        <taxon>Methanolobus</taxon>
    </lineage>
</organism>
<protein>
    <recommendedName>
        <fullName evidence="2">histidine kinase</fullName>
        <ecNumber evidence="2">2.7.13.3</ecNumber>
    </recommendedName>
</protein>
<accession>A0A7D5E6R3</accession>
<dbReference type="EC" id="2.7.13.3" evidence="2"/>
<dbReference type="InterPro" id="IPR003594">
    <property type="entry name" value="HATPase_dom"/>
</dbReference>
<dbReference type="Pfam" id="PF08447">
    <property type="entry name" value="PAS_3"/>
    <property type="match status" value="1"/>
</dbReference>
<feature type="domain" description="PAC" evidence="8">
    <location>
        <begin position="209"/>
        <end position="260"/>
    </location>
</feature>
<dbReference type="PANTHER" id="PTHR43304:SF1">
    <property type="entry name" value="PAC DOMAIN-CONTAINING PROTEIN"/>
    <property type="match status" value="1"/>
</dbReference>
<keyword evidence="3" id="KW-0597">Phosphoprotein</keyword>
<keyword evidence="5" id="KW-0418">Kinase</keyword>
<dbReference type="SMART" id="SM00388">
    <property type="entry name" value="HisKA"/>
    <property type="match status" value="1"/>
</dbReference>
<evidence type="ECO:0000256" key="4">
    <source>
        <dbReference type="ARBA" id="ARBA00022679"/>
    </source>
</evidence>
<keyword evidence="4" id="KW-0808">Transferase</keyword>
<dbReference type="SUPFAM" id="SSF47384">
    <property type="entry name" value="Homodimeric domain of signal transducing histidine kinase"/>
    <property type="match status" value="1"/>
</dbReference>
<dbReference type="InterPro" id="IPR000700">
    <property type="entry name" value="PAS-assoc_C"/>
</dbReference>
<evidence type="ECO:0000256" key="3">
    <source>
        <dbReference type="ARBA" id="ARBA00022553"/>
    </source>
</evidence>
<sequence length="738" mass="83289">MIDSYIVQNSPIGIFVVDKNDSFTVFNRSMESICEVSADDIIGGGLDHVFSEHFPVWENELKELFQEAKSSLETVAEENIPFSDRGKELNLSSVTFFPVVDDSGFYDGMVCYVGEICEEGFREKGLLDEISGASKEVSVEKDIPVVIFRWSAEKGRPVLFVSDNISQVGYTKEELESGTIKYIDIVHPEDRKMLLADFESFETTDRVYFSDDYRLLNRSGDSFWVNEISLLKKKDDSSFIYDGIVIDKTDRKKAELSLKDERDRLERISSGMGLGLAVISRDFRTIWANDVLRDIFGDVENKLCYGAYNKRSKVCDGCAVREVFDKGLDRVVREQQGFDRNGNPMWSEIIATPIKDSDGNITAAMQVVIPVTKRKMRELELNENRARIESILRSAPVGIGVIKDGKFEDINDRCSEILGYSGEELTGRSIRSLFDIDDTYSDVEAVLKSGIKENGVGTIDTQAKRKDGRIIDVEISATPIYPENPSKAISFTVMDVTESKKNERELKKHTQELEQLNRLKDLFSDIIRHDLLNPAGTIKGYTEILEEMEDDENKLHLLKMIQDSNKRLIELIENASKYEKLNSIDEIDYFDEDLVAVFEEVVRDFGQALADKNIDVNLFSEGPCVYAVNPLVSEVFANLLSNAIKYGPEGERIDIAFHDNDNTCKVTISDQGDGILDEDKLFVFDRFKRLDKKGVKGTGLGLAIVKRIMELHGGSYGVEDNPEGKGSVFWVTFSKSCL</sequence>
<proteinExistence type="predicted"/>
<evidence type="ECO:0000259" key="8">
    <source>
        <dbReference type="PROSITE" id="PS50113"/>
    </source>
</evidence>
<dbReference type="PROSITE" id="PS50109">
    <property type="entry name" value="HIS_KIN"/>
    <property type="match status" value="1"/>
</dbReference>
<dbReference type="InterPro" id="IPR003661">
    <property type="entry name" value="HisK_dim/P_dom"/>
</dbReference>
<comment type="catalytic activity">
    <reaction evidence="1">
        <text>ATP + protein L-histidine = ADP + protein N-phospho-L-histidine.</text>
        <dbReference type="EC" id="2.7.13.3"/>
    </reaction>
</comment>
<dbReference type="InterPro" id="IPR036097">
    <property type="entry name" value="HisK_dim/P_sf"/>
</dbReference>
<dbReference type="InterPro" id="IPR035965">
    <property type="entry name" value="PAS-like_dom_sf"/>
</dbReference>
<feature type="domain" description="PAS" evidence="7">
    <location>
        <begin position="404"/>
        <end position="454"/>
    </location>
</feature>
<dbReference type="PRINTS" id="PR00344">
    <property type="entry name" value="BCTRLSENSOR"/>
</dbReference>
<dbReference type="EMBL" id="CP058215">
    <property type="protein sequence ID" value="QLC49159.1"/>
    <property type="molecule type" value="Genomic_DNA"/>
</dbReference>
<dbReference type="RefSeq" id="WP_176964222.1">
    <property type="nucleotide sequence ID" value="NZ_CP058215.1"/>
</dbReference>
<dbReference type="InterPro" id="IPR005467">
    <property type="entry name" value="His_kinase_dom"/>
</dbReference>
<dbReference type="OrthoDB" id="3369at2157"/>
<dbReference type="GO" id="GO:0000155">
    <property type="term" value="F:phosphorelay sensor kinase activity"/>
    <property type="evidence" value="ECO:0007669"/>
    <property type="project" value="InterPro"/>
</dbReference>
<dbReference type="CDD" id="cd00130">
    <property type="entry name" value="PAS"/>
    <property type="match status" value="3"/>
</dbReference>
<dbReference type="GeneID" id="55820445"/>
<dbReference type="AlphaFoldDB" id="A0A7D5E6R3"/>
<evidence type="ECO:0000313" key="10">
    <source>
        <dbReference type="Proteomes" id="UP000509594"/>
    </source>
</evidence>
<dbReference type="Gene3D" id="1.10.287.130">
    <property type="match status" value="1"/>
</dbReference>
<evidence type="ECO:0000256" key="5">
    <source>
        <dbReference type="ARBA" id="ARBA00022777"/>
    </source>
</evidence>
<dbReference type="InterPro" id="IPR052162">
    <property type="entry name" value="Sensor_kinase/Photoreceptor"/>
</dbReference>
<evidence type="ECO:0000256" key="2">
    <source>
        <dbReference type="ARBA" id="ARBA00012438"/>
    </source>
</evidence>
<evidence type="ECO:0000259" key="6">
    <source>
        <dbReference type="PROSITE" id="PS50109"/>
    </source>
</evidence>
<feature type="domain" description="PAC" evidence="8">
    <location>
        <begin position="457"/>
        <end position="508"/>
    </location>
</feature>
<dbReference type="Gene3D" id="3.30.565.10">
    <property type="entry name" value="Histidine kinase-like ATPase, C-terminal domain"/>
    <property type="match status" value="1"/>
</dbReference>
<dbReference type="SUPFAM" id="SSF55874">
    <property type="entry name" value="ATPase domain of HSP90 chaperone/DNA topoisomerase II/histidine kinase"/>
    <property type="match status" value="1"/>
</dbReference>
<evidence type="ECO:0000259" key="7">
    <source>
        <dbReference type="PROSITE" id="PS50112"/>
    </source>
</evidence>
<dbReference type="CDD" id="cd00082">
    <property type="entry name" value="HisKA"/>
    <property type="match status" value="1"/>
</dbReference>
<dbReference type="PROSITE" id="PS50112">
    <property type="entry name" value="PAS"/>
    <property type="match status" value="1"/>
</dbReference>
<dbReference type="Pfam" id="PF13426">
    <property type="entry name" value="PAS_9"/>
    <property type="match status" value="3"/>
</dbReference>
<name>A0A7D5E6R3_9EURY</name>
<feature type="domain" description="Histidine kinase" evidence="6">
    <location>
        <begin position="526"/>
        <end position="737"/>
    </location>
</feature>
<reference evidence="9 10" key="1">
    <citation type="submission" date="2020-06" db="EMBL/GenBank/DDBJ databases">
        <title>Methanolobus halotolerans sp. nov., isolated from a saline lake Tus in Siberia.</title>
        <authorList>
            <person name="Shen Y."/>
            <person name="Chen S.-C."/>
            <person name="Lai M.-C."/>
            <person name="Huang H.-H."/>
            <person name="Chiu H.-H."/>
            <person name="Tang S.-L."/>
            <person name="Rogozin D.Y."/>
            <person name="Degermendzhy A.G."/>
        </authorList>
    </citation>
    <scope>NUCLEOTIDE SEQUENCE [LARGE SCALE GENOMIC DNA]</scope>
    <source>
        <strain evidence="9 10">DSM 21339</strain>
    </source>
</reference>
<evidence type="ECO:0000256" key="1">
    <source>
        <dbReference type="ARBA" id="ARBA00000085"/>
    </source>
</evidence>